<accession>A0ABS2P0U9</accession>
<dbReference type="InterPro" id="IPR036138">
    <property type="entry name" value="PBP_dimer_sf"/>
</dbReference>
<keyword evidence="19" id="KW-1185">Reference proteome</keyword>
<dbReference type="Pfam" id="PF00905">
    <property type="entry name" value="Transpeptidase"/>
    <property type="match status" value="1"/>
</dbReference>
<evidence type="ECO:0000256" key="4">
    <source>
        <dbReference type="ARBA" id="ARBA00007171"/>
    </source>
</evidence>
<evidence type="ECO:0000256" key="6">
    <source>
        <dbReference type="ARBA" id="ARBA00022475"/>
    </source>
</evidence>
<comment type="subcellular location">
    <subcellularLocation>
        <location evidence="2">Cell membrane</location>
    </subcellularLocation>
    <subcellularLocation>
        <location evidence="1">Membrane</location>
        <topology evidence="1">Single-pass membrane protein</topology>
    </subcellularLocation>
</comment>
<evidence type="ECO:0000256" key="10">
    <source>
        <dbReference type="ARBA" id="ARBA00022989"/>
    </source>
</evidence>
<comment type="pathway">
    <text evidence="3">Cell wall biogenesis; peptidoglycan biosynthesis.</text>
</comment>
<evidence type="ECO:0000256" key="9">
    <source>
        <dbReference type="ARBA" id="ARBA00022984"/>
    </source>
</evidence>
<keyword evidence="18" id="KW-0132">Cell division</keyword>
<keyword evidence="7 15" id="KW-0812">Transmembrane</keyword>
<evidence type="ECO:0000256" key="12">
    <source>
        <dbReference type="ARBA" id="ARBA00023316"/>
    </source>
</evidence>
<dbReference type="EC" id="3.4.16.4" evidence="5"/>
<keyword evidence="10 15" id="KW-1133">Transmembrane helix</keyword>
<evidence type="ECO:0000256" key="11">
    <source>
        <dbReference type="ARBA" id="ARBA00023136"/>
    </source>
</evidence>
<dbReference type="InterPro" id="IPR005311">
    <property type="entry name" value="PBP_dimer"/>
</dbReference>
<dbReference type="PANTHER" id="PTHR30627">
    <property type="entry name" value="PEPTIDOGLYCAN D,D-TRANSPEPTIDASE"/>
    <property type="match status" value="1"/>
</dbReference>
<dbReference type="InterPro" id="IPR050515">
    <property type="entry name" value="Beta-lactam/transpept"/>
</dbReference>
<feature type="region of interest" description="Disordered" evidence="14">
    <location>
        <begin position="695"/>
        <end position="726"/>
    </location>
</feature>
<keyword evidence="18" id="KW-0131">Cell cycle</keyword>
<dbReference type="PANTHER" id="PTHR30627:SF2">
    <property type="entry name" value="PEPTIDOGLYCAN D,D-TRANSPEPTIDASE MRDA"/>
    <property type="match status" value="1"/>
</dbReference>
<gene>
    <name evidence="18" type="ORF">JOC95_002120</name>
</gene>
<feature type="transmembrane region" description="Helical" evidence="15">
    <location>
        <begin position="20"/>
        <end position="43"/>
    </location>
</feature>
<sequence length="726" mass="81643">MTNQKQKKKKKNYVPYRLNLLFFAVFLLFSALILRLGFVQIVFGEDYRKEVDREENVTVNTLAPRGKIFDRNHNVVVDNTPLNAITYTRMASTSSKEQLEIAKKLSEVITLDTEDIQERDKKDYWILTRPEEAEKLITKADLKKVEDGELEESELYQLQLDRITDKNLQEITSNPEEMQVLAIFREFNKGYALTPQIVKNKDVTAKEYAIISESLGHLSGVDIMTDWKREYVFDDTLRSVLGSVSDSESGIPEDRIQEYLARGYSRNDRVGKSQIELFYENVLQGQKARVKNVTDSSGNLLRQEKVFEGKRGKDLVLSIDMELQQAVEKVLADKILEARATQGAPARFLDRAFAVVMDPKTGEVLSLAGKQLVKDENGQTKVEDNALGTIQEAYEPGSTVKGATVLAGFEHGAISPGQYLYDAPLNIKGTPRKASYVAMGNINDLTALERSSNVYMFRTVMGIAGSTYRPGEPLPVDNEDYDVFRNYLAQFGLGVETGIDLPRESAGLIGKYDTSGKLLDLAIGQYDTYTTLQLAQYVSTIANGGYRMRPQLVREIREPVEEEGLGPVLQPFKAEILNRVDMSDDEIKRVQEGFKRVYHGLQGTARGSKMKEFKPAGKSGTAQSFYREIREGKEPIIHSTLNFNLIGYAPYDNPELAFAIMVPNASTNFSQTGGISTEIGDEIMRVYFELKKKRTIGQDNPEEQNTITTEDGTLPEDAQQDPEDNE</sequence>
<keyword evidence="8" id="KW-0133">Cell shape</keyword>
<feature type="domain" description="Penicillin-binding protein dimerisation" evidence="17">
    <location>
        <begin position="63"/>
        <end position="303"/>
    </location>
</feature>
<comment type="caution">
    <text evidence="18">The sequence shown here is derived from an EMBL/GenBank/DDBJ whole genome shotgun (WGS) entry which is preliminary data.</text>
</comment>
<comment type="similarity">
    <text evidence="4">Belongs to the transpeptidase family.</text>
</comment>
<dbReference type="Gene3D" id="3.90.1310.10">
    <property type="entry name" value="Penicillin-binding protein 2a (Domain 2)"/>
    <property type="match status" value="1"/>
</dbReference>
<dbReference type="SUPFAM" id="SSF56601">
    <property type="entry name" value="beta-lactamase/transpeptidase-like"/>
    <property type="match status" value="1"/>
</dbReference>
<dbReference type="Pfam" id="PF03717">
    <property type="entry name" value="PBP_dimer"/>
    <property type="match status" value="1"/>
</dbReference>
<keyword evidence="12" id="KW-0961">Cell wall biogenesis/degradation</keyword>
<keyword evidence="9" id="KW-0573">Peptidoglycan synthesis</keyword>
<evidence type="ECO:0000313" key="19">
    <source>
        <dbReference type="Proteomes" id="UP000737402"/>
    </source>
</evidence>
<dbReference type="Gene3D" id="3.40.710.10">
    <property type="entry name" value="DD-peptidase/beta-lactamase superfamily"/>
    <property type="match status" value="1"/>
</dbReference>
<proteinExistence type="inferred from homology"/>
<protein>
    <recommendedName>
        <fullName evidence="5">serine-type D-Ala-D-Ala carboxypeptidase</fullName>
        <ecNumber evidence="5">3.4.16.4</ecNumber>
    </recommendedName>
</protein>
<dbReference type="SUPFAM" id="SSF56519">
    <property type="entry name" value="Penicillin binding protein dimerisation domain"/>
    <property type="match status" value="1"/>
</dbReference>
<evidence type="ECO:0000256" key="2">
    <source>
        <dbReference type="ARBA" id="ARBA00004236"/>
    </source>
</evidence>
<evidence type="ECO:0000256" key="14">
    <source>
        <dbReference type="SAM" id="MobiDB-lite"/>
    </source>
</evidence>
<evidence type="ECO:0000259" key="16">
    <source>
        <dbReference type="Pfam" id="PF00905"/>
    </source>
</evidence>
<dbReference type="Proteomes" id="UP000737402">
    <property type="component" value="Unassembled WGS sequence"/>
</dbReference>
<reference evidence="18 19" key="1">
    <citation type="submission" date="2021-01" db="EMBL/GenBank/DDBJ databases">
        <title>Genomic Encyclopedia of Type Strains, Phase IV (KMG-IV): sequencing the most valuable type-strain genomes for metagenomic binning, comparative biology and taxonomic classification.</title>
        <authorList>
            <person name="Goeker M."/>
        </authorList>
    </citation>
    <scope>NUCLEOTIDE SEQUENCE [LARGE SCALE GENOMIC DNA]</scope>
    <source>
        <strain evidence="18 19">DSM 25879</strain>
    </source>
</reference>
<dbReference type="Gene3D" id="1.10.10.1230">
    <property type="entry name" value="Penicillin-binding protein, N-terminal non-catalytic domain, head sub-domain"/>
    <property type="match status" value="1"/>
</dbReference>
<dbReference type="GO" id="GO:0051301">
    <property type="term" value="P:cell division"/>
    <property type="evidence" value="ECO:0007669"/>
    <property type="project" value="UniProtKB-KW"/>
</dbReference>
<dbReference type="RefSeq" id="WP_204415824.1">
    <property type="nucleotide sequence ID" value="NZ_JAFBED010000004.1"/>
</dbReference>
<evidence type="ECO:0000313" key="18">
    <source>
        <dbReference type="EMBL" id="MBM7620267.1"/>
    </source>
</evidence>
<evidence type="ECO:0000256" key="3">
    <source>
        <dbReference type="ARBA" id="ARBA00004752"/>
    </source>
</evidence>
<comment type="catalytic activity">
    <reaction evidence="13">
        <text>Preferential cleavage: (Ac)2-L-Lys-D-Ala-|-D-Ala. Also transpeptidation of peptidyl-alanyl moieties that are N-acyl substituents of D-alanine.</text>
        <dbReference type="EC" id="3.4.16.4"/>
    </reaction>
</comment>
<feature type="domain" description="Penicillin-binding protein transpeptidase" evidence="16">
    <location>
        <begin position="353"/>
        <end position="684"/>
    </location>
</feature>
<keyword evidence="11 15" id="KW-0472">Membrane</keyword>
<evidence type="ECO:0000256" key="1">
    <source>
        <dbReference type="ARBA" id="ARBA00004167"/>
    </source>
</evidence>
<name>A0ABS2P0U9_9BACI</name>
<evidence type="ECO:0000256" key="13">
    <source>
        <dbReference type="ARBA" id="ARBA00034000"/>
    </source>
</evidence>
<evidence type="ECO:0000259" key="17">
    <source>
        <dbReference type="Pfam" id="PF03717"/>
    </source>
</evidence>
<dbReference type="InterPro" id="IPR001460">
    <property type="entry name" value="PCN-bd_Tpept"/>
</dbReference>
<dbReference type="EMBL" id="JAFBED010000004">
    <property type="protein sequence ID" value="MBM7620267.1"/>
    <property type="molecule type" value="Genomic_DNA"/>
</dbReference>
<evidence type="ECO:0000256" key="15">
    <source>
        <dbReference type="SAM" id="Phobius"/>
    </source>
</evidence>
<evidence type="ECO:0000256" key="8">
    <source>
        <dbReference type="ARBA" id="ARBA00022960"/>
    </source>
</evidence>
<evidence type="ECO:0000256" key="7">
    <source>
        <dbReference type="ARBA" id="ARBA00022692"/>
    </source>
</evidence>
<keyword evidence="6" id="KW-1003">Cell membrane</keyword>
<evidence type="ECO:0000256" key="5">
    <source>
        <dbReference type="ARBA" id="ARBA00012448"/>
    </source>
</evidence>
<organism evidence="18 19">
    <name type="scientific">Sutcliffiella tianshenii</name>
    <dbReference type="NCBI Taxonomy" id="1463404"/>
    <lineage>
        <taxon>Bacteria</taxon>
        <taxon>Bacillati</taxon>
        <taxon>Bacillota</taxon>
        <taxon>Bacilli</taxon>
        <taxon>Bacillales</taxon>
        <taxon>Bacillaceae</taxon>
        <taxon>Sutcliffiella</taxon>
    </lineage>
</organism>
<dbReference type="InterPro" id="IPR012338">
    <property type="entry name" value="Beta-lactam/transpept-like"/>
</dbReference>